<organism evidence="2 3">
    <name type="scientific">Verticillium longisporum</name>
    <name type="common">Verticillium dahliae var. longisporum</name>
    <dbReference type="NCBI Taxonomy" id="100787"/>
    <lineage>
        <taxon>Eukaryota</taxon>
        <taxon>Fungi</taxon>
        <taxon>Dikarya</taxon>
        <taxon>Ascomycota</taxon>
        <taxon>Pezizomycotina</taxon>
        <taxon>Sordariomycetes</taxon>
        <taxon>Hypocreomycetidae</taxon>
        <taxon>Glomerellales</taxon>
        <taxon>Plectosphaerellaceae</taxon>
        <taxon>Verticillium</taxon>
    </lineage>
</organism>
<feature type="non-terminal residue" evidence="2">
    <location>
        <position position="193"/>
    </location>
</feature>
<dbReference type="Proteomes" id="UP000044602">
    <property type="component" value="Unassembled WGS sequence"/>
</dbReference>
<evidence type="ECO:0000256" key="1">
    <source>
        <dbReference type="SAM" id="SignalP"/>
    </source>
</evidence>
<dbReference type="EMBL" id="CVQH01007224">
    <property type="protein sequence ID" value="CRK16186.1"/>
    <property type="molecule type" value="Genomic_DNA"/>
</dbReference>
<sequence>MLVQRLLLALMSVEVLAVCARRYGVVVPEEAALAQLGQQQLNDVLEGLGKENIGLASLQTISHLFRRADEHRPIATDAHMLSNRVLGPLGRAGRESRIPFHRRPHGVALDLAQLLLVAVLPEIDARPPAKQRQRALERRVLPVVGELGLRLLLRAPEDGRHEREHLDVLAVAPVARLGEGANLGHVLGAHGGR</sequence>
<name>A0A0G4L2G8_VERLO</name>
<gene>
    <name evidence="2" type="ORF">BN1708_011677</name>
</gene>
<accession>A0A0G4L2G8</accession>
<proteinExistence type="predicted"/>
<protein>
    <recommendedName>
        <fullName evidence="4">Secreted protein</fullName>
    </recommendedName>
</protein>
<evidence type="ECO:0000313" key="2">
    <source>
        <dbReference type="EMBL" id="CRK16186.1"/>
    </source>
</evidence>
<dbReference type="AlphaFoldDB" id="A0A0G4L2G8"/>
<feature type="chain" id="PRO_5002566030" description="Secreted protein" evidence="1">
    <location>
        <begin position="18"/>
        <end position="193"/>
    </location>
</feature>
<feature type="signal peptide" evidence="1">
    <location>
        <begin position="1"/>
        <end position="17"/>
    </location>
</feature>
<keyword evidence="3" id="KW-1185">Reference proteome</keyword>
<evidence type="ECO:0008006" key="4">
    <source>
        <dbReference type="Google" id="ProtNLM"/>
    </source>
</evidence>
<reference evidence="2 3" key="1">
    <citation type="submission" date="2015-05" db="EMBL/GenBank/DDBJ databases">
        <authorList>
            <person name="Wang D.B."/>
            <person name="Wang M."/>
        </authorList>
    </citation>
    <scope>NUCLEOTIDE SEQUENCE [LARGE SCALE GENOMIC DNA]</scope>
    <source>
        <strain evidence="2">VL1</strain>
    </source>
</reference>
<keyword evidence="1" id="KW-0732">Signal</keyword>
<evidence type="ECO:0000313" key="3">
    <source>
        <dbReference type="Proteomes" id="UP000044602"/>
    </source>
</evidence>